<accession>H1Y9B5</accession>
<dbReference type="InterPro" id="IPR039426">
    <property type="entry name" value="TonB-dep_rcpt-like"/>
</dbReference>
<evidence type="ECO:0000256" key="4">
    <source>
        <dbReference type="ARBA" id="ARBA00022692"/>
    </source>
</evidence>
<evidence type="ECO:0000256" key="6">
    <source>
        <dbReference type="ARBA" id="ARBA00023237"/>
    </source>
</evidence>
<keyword evidence="6" id="KW-0998">Cell outer membrane</keyword>
<evidence type="ECO:0000256" key="2">
    <source>
        <dbReference type="ARBA" id="ARBA00022448"/>
    </source>
</evidence>
<dbReference type="GO" id="GO:0044718">
    <property type="term" value="P:siderophore transmembrane transport"/>
    <property type="evidence" value="ECO:0007669"/>
    <property type="project" value="TreeGrafter"/>
</dbReference>
<dbReference type="HOGENOM" id="CLU_006298_1_0_10"/>
<evidence type="ECO:0000259" key="8">
    <source>
        <dbReference type="Pfam" id="PF25183"/>
    </source>
</evidence>
<feature type="domain" description="TonB-dependent transporter Oar-like beta-barrel" evidence="8">
    <location>
        <begin position="250"/>
        <end position="1074"/>
    </location>
</feature>
<reference evidence="9" key="1">
    <citation type="submission" date="2011-09" db="EMBL/GenBank/DDBJ databases">
        <title>The permanent draft genome of Mucilaginibacter paludis DSM 18603.</title>
        <authorList>
            <consortium name="US DOE Joint Genome Institute (JGI-PGF)"/>
            <person name="Lucas S."/>
            <person name="Han J."/>
            <person name="Lapidus A."/>
            <person name="Bruce D."/>
            <person name="Goodwin L."/>
            <person name="Pitluck S."/>
            <person name="Peters L."/>
            <person name="Kyrpides N."/>
            <person name="Mavromatis K."/>
            <person name="Ivanova N."/>
            <person name="Mikhailova N."/>
            <person name="Held B."/>
            <person name="Detter J.C."/>
            <person name="Tapia R."/>
            <person name="Han C."/>
            <person name="Land M."/>
            <person name="Hauser L."/>
            <person name="Markowitz V."/>
            <person name="Cheng J.-F."/>
            <person name="Hugenholtz P."/>
            <person name="Woyke T."/>
            <person name="Wu D."/>
            <person name="Tindall B."/>
            <person name="Brambilla E."/>
            <person name="Klenk H.-P."/>
            <person name="Eisen J.A."/>
        </authorList>
    </citation>
    <scope>NUCLEOTIDE SEQUENCE [LARGE SCALE GENOMIC DNA]</scope>
    <source>
        <strain evidence="9">DSM 18603</strain>
    </source>
</reference>
<evidence type="ECO:0000313" key="9">
    <source>
        <dbReference type="EMBL" id="EHQ29493.1"/>
    </source>
</evidence>
<organism evidence="9 10">
    <name type="scientific">Mucilaginibacter paludis DSM 18603</name>
    <dbReference type="NCBI Taxonomy" id="714943"/>
    <lineage>
        <taxon>Bacteria</taxon>
        <taxon>Pseudomonadati</taxon>
        <taxon>Bacteroidota</taxon>
        <taxon>Sphingobacteriia</taxon>
        <taxon>Sphingobacteriales</taxon>
        <taxon>Sphingobacteriaceae</taxon>
        <taxon>Mucilaginibacter</taxon>
    </lineage>
</organism>
<dbReference type="Proteomes" id="UP000002774">
    <property type="component" value="Chromosome"/>
</dbReference>
<keyword evidence="5" id="KW-0472">Membrane</keyword>
<dbReference type="Pfam" id="PF13620">
    <property type="entry name" value="CarboxypepD_reg"/>
    <property type="match status" value="1"/>
</dbReference>
<dbReference type="GO" id="GO:0015344">
    <property type="term" value="F:siderophore uptake transmembrane transporter activity"/>
    <property type="evidence" value="ECO:0007669"/>
    <property type="project" value="TreeGrafter"/>
</dbReference>
<dbReference type="InterPro" id="IPR008969">
    <property type="entry name" value="CarboxyPept-like_regulatory"/>
</dbReference>
<dbReference type="eggNOG" id="COG4771">
    <property type="taxonomic scope" value="Bacteria"/>
</dbReference>
<dbReference type="EMBL" id="CM001403">
    <property type="protein sequence ID" value="EHQ29493.1"/>
    <property type="molecule type" value="Genomic_DNA"/>
</dbReference>
<dbReference type="AlphaFoldDB" id="H1Y9B5"/>
<dbReference type="SUPFAM" id="SSF49464">
    <property type="entry name" value="Carboxypeptidase regulatory domain-like"/>
    <property type="match status" value="1"/>
</dbReference>
<dbReference type="PANTHER" id="PTHR30069">
    <property type="entry name" value="TONB-DEPENDENT OUTER MEMBRANE RECEPTOR"/>
    <property type="match status" value="1"/>
</dbReference>
<dbReference type="Gene3D" id="2.40.170.20">
    <property type="entry name" value="TonB-dependent receptor, beta-barrel domain"/>
    <property type="match status" value="1"/>
</dbReference>
<keyword evidence="4" id="KW-0812">Transmembrane</keyword>
<dbReference type="STRING" id="714943.Mucpa_5421"/>
<proteinExistence type="predicted"/>
<feature type="signal peptide" evidence="7">
    <location>
        <begin position="1"/>
        <end position="26"/>
    </location>
</feature>
<evidence type="ECO:0000256" key="5">
    <source>
        <dbReference type="ARBA" id="ARBA00023136"/>
    </source>
</evidence>
<name>H1Y9B5_9SPHI</name>
<keyword evidence="2" id="KW-0813">Transport</keyword>
<dbReference type="OrthoDB" id="9768147at2"/>
<evidence type="ECO:0000313" key="10">
    <source>
        <dbReference type="Proteomes" id="UP000002774"/>
    </source>
</evidence>
<keyword evidence="3" id="KW-1134">Transmembrane beta strand</keyword>
<feature type="chain" id="PRO_5003558330" evidence="7">
    <location>
        <begin position="27"/>
        <end position="1117"/>
    </location>
</feature>
<keyword evidence="10" id="KW-1185">Reference proteome</keyword>
<protein>
    <submittedName>
        <fullName evidence="9">TonB-dependent receptor plug</fullName>
    </submittedName>
</protein>
<dbReference type="SUPFAM" id="SSF56935">
    <property type="entry name" value="Porins"/>
    <property type="match status" value="1"/>
</dbReference>
<dbReference type="RefSeq" id="WP_008510728.1">
    <property type="nucleotide sequence ID" value="NZ_CM001403.1"/>
</dbReference>
<evidence type="ECO:0000256" key="3">
    <source>
        <dbReference type="ARBA" id="ARBA00022452"/>
    </source>
</evidence>
<keyword evidence="9" id="KW-0675">Receptor</keyword>
<dbReference type="PANTHER" id="PTHR30069:SF46">
    <property type="entry name" value="OAR PROTEIN"/>
    <property type="match status" value="1"/>
</dbReference>
<sequence length="1117" mass="123216">MKRYKKHLYKLMLALMLIATTGSVKAQETSGELRGTIRDEKKETVIGATLQAVHVPSGTKYSTASDVNGRFVLPGLRAGGPYRLTISSIGYTTRIIDDLNVRLGAGDPLDVVLNSNSKQLSEVVIKAAPGAARANNYGAGTNISREQIRVQPSISRSLQDLTKLSPLSTKDNSFAGTNFRYNNITIDGAVNNDAIGFSPSAGGITGTSGTPGSSTRANVISLDAIQDVQVYVAPYDVKLGNFSGGSVNAVTRSGTNQVEGSVYTFGRNSTITGNDKLGGNGKLPNSFHDYQIGGRLGFPIVKDKLFFFLNGEYANRVDPIQNAAGTAASNGILSLQDAQKITYFLQHPGSQPGDNPSRAAFDPGTYDNTSIYAKSTKVFSRADWNISDKHQLSLRNNTITSEATNLERDQFDFKFGGISYRENNNQSSTVAELKSHFSSKWNNSLIAGFTYNHDYRTPSSNPEFPQVQIQGLTPGTTIFLGTDREASLFNLTQKTWEFTDNLTWYKGKHTVTIGTHNELYNIDYNFVNSPNGRVDYQSGVNGTTFSGIDAFLNSQPTRVRGNYNYNDNSRDYLLNNPSAQFRINLYSLYIQDEIQINDRLKLTPGLRADMADVPQKQNLSLKTQNAVTDNALYSQYSDYGYTPAAKITNNYFGTPQLSPRLGINWDVKGDRSLVMRGGIGMFVSRIPFAWLGYAFYNNGDTFGAYDAKAQNTAFNPNYSPLTAGNQGIASFAAGNGQLVNNPQSGQTQVDLIDNHFKMPKSLRTSLAVDYKTQNGYKFTVEGMYTKVIKDVLFQQINQKDAVGYYTYDTVSRKQPIFSGAATDPRFTNIYLLSNTSKGYKYNLTFQASKTYDIGFNWSAAYTYGQAKDVSNGIRNSLESNWQLNQALNPNNPDLAYSNFDIRHRIISNLGYAKSYKSGSTAVSVFVSIQSGSPFTYGFVNTSIQNTGQQVSLAYIPNVNEAVYFFKDYTDNGGAVHTATQQAQAFNQYIDGDSYLSSRRGNFTERNGGRTPWNYQADLRFIQNFNIKVHGKTQVVTLTADILNFTNALNKNWGVQYFSPNTFNSTASIGLLPSLNGQNKIQTQNGYPVYTFTNPGTPYSIDYFSSRVQGQLGLRYSF</sequence>
<dbReference type="Gene3D" id="2.60.40.1120">
    <property type="entry name" value="Carboxypeptidase-like, regulatory domain"/>
    <property type="match status" value="1"/>
</dbReference>
<keyword evidence="7" id="KW-0732">Signal</keyword>
<dbReference type="Pfam" id="PF25183">
    <property type="entry name" value="OMP_b-brl_4"/>
    <property type="match status" value="1"/>
</dbReference>
<gene>
    <name evidence="9" type="ORF">Mucpa_5421</name>
</gene>
<comment type="subcellular location">
    <subcellularLocation>
        <location evidence="1">Cell outer membrane</location>
        <topology evidence="1">Multi-pass membrane protein</topology>
    </subcellularLocation>
</comment>
<dbReference type="GO" id="GO:0009279">
    <property type="term" value="C:cell outer membrane"/>
    <property type="evidence" value="ECO:0007669"/>
    <property type="project" value="UniProtKB-SubCell"/>
</dbReference>
<evidence type="ECO:0000256" key="7">
    <source>
        <dbReference type="SAM" id="SignalP"/>
    </source>
</evidence>
<dbReference type="InterPro" id="IPR057601">
    <property type="entry name" value="Oar-like_b-barrel"/>
</dbReference>
<evidence type="ECO:0000256" key="1">
    <source>
        <dbReference type="ARBA" id="ARBA00004571"/>
    </source>
</evidence>
<dbReference type="InterPro" id="IPR036942">
    <property type="entry name" value="Beta-barrel_TonB_sf"/>
</dbReference>